<evidence type="ECO:0000313" key="4">
    <source>
        <dbReference type="EMBL" id="CDR46707.1"/>
    </source>
</evidence>
<evidence type="ECO:0000256" key="1">
    <source>
        <dbReference type="ARBA" id="ARBA00022801"/>
    </source>
</evidence>
<accession>A0A061BFP6</accession>
<organism evidence="4">
    <name type="scientific">Rhodotorula toruloides</name>
    <name type="common">Yeast</name>
    <name type="synonym">Rhodosporidium toruloides</name>
    <dbReference type="NCBI Taxonomy" id="5286"/>
    <lineage>
        <taxon>Eukaryota</taxon>
        <taxon>Fungi</taxon>
        <taxon>Dikarya</taxon>
        <taxon>Basidiomycota</taxon>
        <taxon>Pucciniomycotina</taxon>
        <taxon>Microbotryomycetes</taxon>
        <taxon>Sporidiobolales</taxon>
        <taxon>Sporidiobolaceae</taxon>
        <taxon>Rhodotorula</taxon>
    </lineage>
</organism>
<dbReference type="PANTHER" id="PTHR11049:SF16">
    <property type="entry name" value="PROTEIN VDLD"/>
    <property type="match status" value="1"/>
</dbReference>
<keyword evidence="2" id="KW-0732">Signal</keyword>
<evidence type="ECO:0000259" key="3">
    <source>
        <dbReference type="PROSITE" id="PS51770"/>
    </source>
</evidence>
<reference evidence="4" key="1">
    <citation type="journal article" date="2014" name="Genome Announc.">
        <title>Draft genome sequence of Rhodosporidium toruloides CECT1137, an oleaginous yeast of biotechnological interest.</title>
        <authorList>
            <person name="Morin N."/>
            <person name="Calcas X."/>
            <person name="Devillers H."/>
            <person name="Durrens P."/>
            <person name="Sherman D.J."/>
            <person name="Nicaud J.-M."/>
            <person name="Neuveglise C."/>
        </authorList>
    </citation>
    <scope>NUCLEOTIDE SEQUENCE</scope>
    <source>
        <strain evidence="4">CECT1137</strain>
    </source>
</reference>
<feature type="chain" id="PRO_5030001840" evidence="2">
    <location>
        <begin position="21"/>
        <end position="555"/>
    </location>
</feature>
<sequence length="555" mass="61028">MLFWLVLALQWALLVRQCRTSGTSLPAALDLPFLAALLASVLWQGRREGWIWTSALALCSSALAYGVRTKHVARLRRHEAKPQAPKDASKSSVVYRYKMLPAECDEHGRVYGGELLKLIDVSAGLVAAKHAGGPCLTISADRVIFLEEIRVGDVISLSSAVNRAWGSSMEIGVRVMRQSRTDPLGPETYCSHAYLTFVAKPSPPPPPGSFLSLTDAIGLTRPPKPRRAQLPELKPSSLLEQKRYLLAGRRRAHRIKQAKENDRRNSAFREQVYAIERESRQGAAAAVDEQFADRAALLGQLQVELLSEMFMRGESDVRVDGDEIIGEIEGFVEPVRVKKALVDRAVLAKGHGGWHKISLATDEDIDRAAGHTTRVSLDPHVQAAASIVSSVPFEATLSMGLWIVRPQHCNSKSILFGGTLMRWVEEVSTIAARRVYPTASWSSAAIDSLTFKTAVQPGEVVYVRAAVIKVFDSSLEVAAVVTCEDRNSPSPKIREVSESFFTLVAMDPSSGRPLKGVLRHVELPPSGPVTELASLAQKRRDDRLLDKRILQRVYA</sequence>
<dbReference type="GO" id="GO:0052816">
    <property type="term" value="F:long-chain fatty acyl-CoA hydrolase activity"/>
    <property type="evidence" value="ECO:0007669"/>
    <property type="project" value="TreeGrafter"/>
</dbReference>
<proteinExistence type="predicted"/>
<dbReference type="GO" id="GO:0005829">
    <property type="term" value="C:cytosol"/>
    <property type="evidence" value="ECO:0007669"/>
    <property type="project" value="TreeGrafter"/>
</dbReference>
<dbReference type="SUPFAM" id="SSF54637">
    <property type="entry name" value="Thioesterase/thiol ester dehydrase-isomerase"/>
    <property type="match status" value="2"/>
</dbReference>
<evidence type="ECO:0000256" key="2">
    <source>
        <dbReference type="SAM" id="SignalP"/>
    </source>
</evidence>
<dbReference type="Pfam" id="PF03061">
    <property type="entry name" value="4HBT"/>
    <property type="match status" value="2"/>
</dbReference>
<dbReference type="GO" id="GO:0006637">
    <property type="term" value="P:acyl-CoA metabolic process"/>
    <property type="evidence" value="ECO:0007669"/>
    <property type="project" value="TreeGrafter"/>
</dbReference>
<dbReference type="EMBL" id="LK052948">
    <property type="protein sequence ID" value="CDR46707.1"/>
    <property type="molecule type" value="Genomic_DNA"/>
</dbReference>
<feature type="domain" description="HotDog ACOT-type" evidence="3">
    <location>
        <begin position="394"/>
        <end position="509"/>
    </location>
</feature>
<dbReference type="InterPro" id="IPR033120">
    <property type="entry name" value="HOTDOG_ACOT"/>
</dbReference>
<protein>
    <submittedName>
        <fullName evidence="4">RHTO0S13e00452g1_1</fullName>
    </submittedName>
</protein>
<name>A0A061BFP6_RHOTO</name>
<dbReference type="PROSITE" id="PS51770">
    <property type="entry name" value="HOTDOG_ACOT"/>
    <property type="match status" value="2"/>
</dbReference>
<feature type="signal peptide" evidence="2">
    <location>
        <begin position="1"/>
        <end position="20"/>
    </location>
</feature>
<dbReference type="PANTHER" id="PTHR11049">
    <property type="entry name" value="ACYL COENZYME A THIOESTER HYDROLASE"/>
    <property type="match status" value="1"/>
</dbReference>
<feature type="domain" description="HotDog ACOT-type" evidence="3">
    <location>
        <begin position="89"/>
        <end position="203"/>
    </location>
</feature>
<dbReference type="Gene3D" id="3.10.129.10">
    <property type="entry name" value="Hotdog Thioesterase"/>
    <property type="match status" value="2"/>
</dbReference>
<dbReference type="OrthoDB" id="3184331at2759"/>
<dbReference type="AlphaFoldDB" id="A0A061BFP6"/>
<dbReference type="InterPro" id="IPR040170">
    <property type="entry name" value="Cytosol_ACT"/>
</dbReference>
<dbReference type="InterPro" id="IPR006683">
    <property type="entry name" value="Thioestr_dom"/>
</dbReference>
<dbReference type="CDD" id="cd03442">
    <property type="entry name" value="BFIT_BACH"/>
    <property type="match status" value="2"/>
</dbReference>
<gene>
    <name evidence="4" type="ORF">RHTO0S_13e00452g</name>
</gene>
<dbReference type="InterPro" id="IPR029069">
    <property type="entry name" value="HotDog_dom_sf"/>
</dbReference>
<keyword evidence="1" id="KW-0378">Hydrolase</keyword>